<keyword evidence="2" id="KW-0472">Membrane</keyword>
<feature type="transmembrane region" description="Helical" evidence="2">
    <location>
        <begin position="102"/>
        <end position="120"/>
    </location>
</feature>
<feature type="region of interest" description="Disordered" evidence="1">
    <location>
        <begin position="1"/>
        <end position="26"/>
    </location>
</feature>
<feature type="transmembrane region" description="Helical" evidence="2">
    <location>
        <begin position="322"/>
        <end position="343"/>
    </location>
</feature>
<dbReference type="PANTHER" id="PTHR31061">
    <property type="entry name" value="LD22376P"/>
    <property type="match status" value="1"/>
</dbReference>
<feature type="transmembrane region" description="Helical" evidence="2">
    <location>
        <begin position="373"/>
        <end position="390"/>
    </location>
</feature>
<name>A0ABP5AZ87_9MICO</name>
<dbReference type="EMBL" id="BAAAOF010000003">
    <property type="protein sequence ID" value="GAA1926507.1"/>
    <property type="molecule type" value="Genomic_DNA"/>
</dbReference>
<organism evidence="4 5">
    <name type="scientific">Microbacterium aoyamense</name>
    <dbReference type="NCBI Taxonomy" id="344166"/>
    <lineage>
        <taxon>Bacteria</taxon>
        <taxon>Bacillati</taxon>
        <taxon>Actinomycetota</taxon>
        <taxon>Actinomycetes</taxon>
        <taxon>Micrococcales</taxon>
        <taxon>Microbacteriaceae</taxon>
        <taxon>Microbacterium</taxon>
    </lineage>
</organism>
<evidence type="ECO:0000256" key="2">
    <source>
        <dbReference type="SAM" id="Phobius"/>
    </source>
</evidence>
<sequence length="399" mass="42765">MPTPDDTALSPASGTEPEAPPAKPSRHNTFRIASLDWARGWMLIASVSVNSLLLTPSWFGHAPWEGVNPIDVIFPVFVTLSGCGLAFAMARTVKVGPLLRRVAVLFALGLVYNAIVEWSLDVFTWRVTGVLQLYAVLVALIGLLHLVTKTWRGWAIITVLLAFVHTTILTVFATRCTAGILTKECNPSGALDSLVFGAHMYAGGIAGHDPEGIVAILGAMISASAGATLGHLMLATRRRSLATGRGPEVAIVPMLAACVSFVALAALTFLTLPILLGVELPIMKRLWTAPFALGIAAITGVVLLIGHLLLDRAHPWRPIEVASYPLLALGRNSLLVYFGSHILTSLLHHPGPSGVPLSHSIAEAIPFPGPPQLVWTILLLVFWTGLAMILHRHRIYVRP</sequence>
<evidence type="ECO:0000259" key="3">
    <source>
        <dbReference type="Pfam" id="PF07786"/>
    </source>
</evidence>
<feature type="transmembrane region" description="Helical" evidence="2">
    <location>
        <begin position="213"/>
        <end position="234"/>
    </location>
</feature>
<dbReference type="Proteomes" id="UP001501343">
    <property type="component" value="Unassembled WGS sequence"/>
</dbReference>
<feature type="transmembrane region" description="Helical" evidence="2">
    <location>
        <begin position="154"/>
        <end position="173"/>
    </location>
</feature>
<feature type="transmembrane region" description="Helical" evidence="2">
    <location>
        <begin position="288"/>
        <end position="310"/>
    </location>
</feature>
<gene>
    <name evidence="4" type="ORF">GCM10009775_18380</name>
</gene>
<evidence type="ECO:0000313" key="5">
    <source>
        <dbReference type="Proteomes" id="UP001501343"/>
    </source>
</evidence>
<feature type="transmembrane region" description="Helical" evidence="2">
    <location>
        <begin position="40"/>
        <end position="60"/>
    </location>
</feature>
<dbReference type="InterPro" id="IPR012429">
    <property type="entry name" value="HGSNAT_cat"/>
</dbReference>
<reference evidence="5" key="1">
    <citation type="journal article" date="2019" name="Int. J. Syst. Evol. Microbiol.">
        <title>The Global Catalogue of Microorganisms (GCM) 10K type strain sequencing project: providing services to taxonomists for standard genome sequencing and annotation.</title>
        <authorList>
            <consortium name="The Broad Institute Genomics Platform"/>
            <consortium name="The Broad Institute Genome Sequencing Center for Infectious Disease"/>
            <person name="Wu L."/>
            <person name="Ma J."/>
        </authorList>
    </citation>
    <scope>NUCLEOTIDE SEQUENCE [LARGE SCALE GENOMIC DNA]</scope>
    <source>
        <strain evidence="5">JCM 14900</strain>
    </source>
</reference>
<feature type="domain" description="Heparan-alpha-glucosaminide N-acetyltransferase catalytic" evidence="3">
    <location>
        <begin position="31"/>
        <end position="167"/>
    </location>
</feature>
<keyword evidence="2" id="KW-1133">Transmembrane helix</keyword>
<feature type="transmembrane region" description="Helical" evidence="2">
    <location>
        <begin position="255"/>
        <end position="276"/>
    </location>
</feature>
<dbReference type="RefSeq" id="WP_248150613.1">
    <property type="nucleotide sequence ID" value="NZ_BAAAOF010000003.1"/>
</dbReference>
<dbReference type="Pfam" id="PF07786">
    <property type="entry name" value="HGSNAT_cat"/>
    <property type="match status" value="1"/>
</dbReference>
<dbReference type="PANTHER" id="PTHR31061:SF24">
    <property type="entry name" value="LD22376P"/>
    <property type="match status" value="1"/>
</dbReference>
<comment type="caution">
    <text evidence="4">The sequence shown here is derived from an EMBL/GenBank/DDBJ whole genome shotgun (WGS) entry which is preliminary data.</text>
</comment>
<protein>
    <recommendedName>
        <fullName evidence="3">Heparan-alpha-glucosaminide N-acetyltransferase catalytic domain-containing protein</fullName>
    </recommendedName>
</protein>
<feature type="transmembrane region" description="Helical" evidence="2">
    <location>
        <begin position="72"/>
        <end position="90"/>
    </location>
</feature>
<keyword evidence="2" id="KW-0812">Transmembrane</keyword>
<evidence type="ECO:0000256" key="1">
    <source>
        <dbReference type="SAM" id="MobiDB-lite"/>
    </source>
</evidence>
<keyword evidence="5" id="KW-1185">Reference proteome</keyword>
<accession>A0ABP5AZ87</accession>
<evidence type="ECO:0000313" key="4">
    <source>
        <dbReference type="EMBL" id="GAA1926507.1"/>
    </source>
</evidence>
<proteinExistence type="predicted"/>
<feature type="transmembrane region" description="Helical" evidence="2">
    <location>
        <begin position="126"/>
        <end position="147"/>
    </location>
</feature>